<evidence type="ECO:0008006" key="6">
    <source>
        <dbReference type="Google" id="ProtNLM"/>
    </source>
</evidence>
<keyword evidence="3" id="KW-0175">Coiled coil</keyword>
<feature type="region of interest" description="Disordered" evidence="4">
    <location>
        <begin position="398"/>
        <end position="514"/>
    </location>
</feature>
<dbReference type="PANTHER" id="PTHR12214">
    <property type="entry name" value="GC-RICH SEQUENCE DNA-BINDING FACTOR"/>
    <property type="match status" value="1"/>
</dbReference>
<protein>
    <recommendedName>
        <fullName evidence="6">GCF C-terminal domain-containing protein</fullName>
    </recommendedName>
</protein>
<keyword evidence="2" id="KW-0539">Nucleus</keyword>
<dbReference type="GO" id="GO:0003677">
    <property type="term" value="F:DNA binding"/>
    <property type="evidence" value="ECO:0007669"/>
    <property type="project" value="InterPro"/>
</dbReference>
<evidence type="ECO:0000256" key="3">
    <source>
        <dbReference type="SAM" id="Coils"/>
    </source>
</evidence>
<feature type="compositionally biased region" description="Polar residues" evidence="4">
    <location>
        <begin position="441"/>
        <end position="451"/>
    </location>
</feature>
<accession>A0A7S3EB96</accession>
<dbReference type="GO" id="GO:0005634">
    <property type="term" value="C:nucleus"/>
    <property type="evidence" value="ECO:0007669"/>
    <property type="project" value="UniProtKB-SubCell"/>
</dbReference>
<feature type="compositionally biased region" description="Basic and acidic residues" evidence="4">
    <location>
        <begin position="169"/>
        <end position="187"/>
    </location>
</feature>
<sequence>MFRSRKSRNLRKKSLEESEEENDDEDNEIAIEGESKAGTPKTRNEVLVLTKDDPSSGDGEEGARVREKGRKKKKKKYKEKNERQRRGFGSSKVEFDERTFATAPASSGSAGAYTEEGLKRLAEETFANAPAEIVGGSPPLPAWTTHADPGFPESEYTAAQARALRSVNRTKEQDADPVPHTETKVEDFIPLDGSRKVPSLWPTEHSFDEFAGSSKQGQNEVRTAQANEAFDHTQYPPSDPEEDQWQMEQLRRAGLQGEADDVLKSARKKNCASIIDKELSKDMAHMGLGLSDAVELVQIEMQNVSAQLEDLEDSNVRETKASTQAGEDAVVFKRQSLGQDDREELFRELLDYFNNLLEMLAEKGPMIEERVELSKKEWKTTGKRRDLRRRKDFLEEAEENGVESNVVLPSDSEDSSSSSSSSSSSTASSSSSAVRSRSPSDQAQPNGTNKGHTVGDVLELDEFGRELTGVRKTHAEERRERRLERRSNRRAARTEVLNPEGWSTSEDESPPAIDNSTDILEEVSAEYATLHSVLNVCERWRNNSLDSYSEAFRSGWIEALCLPFVQLDVASWNVLSDPNLKSLESFRDIRRYSEHSPYSSDSNLLPNIALGEVLPVTSNFITFWLDQSSERENEAGIEVFREMTGFSQELGKRSRLDKLFEDLFQRLSKVSETLITSKEVSLSHCSRRYLRCQIWACGKTVKCAALWRDAVDRTQNQDELKKRLSSHILRDLISGCMLPYVRELAKRSVDDALETFSEVIETSIPPEWPSSSEMGWMATRAFLARITVELDPDRPPELVGKMINPTNRFHRADECFHHAVGEAVGQMRSLTDVYWKMETYPAEC</sequence>
<reference evidence="5" key="1">
    <citation type="submission" date="2021-01" db="EMBL/GenBank/DDBJ databases">
        <authorList>
            <person name="Corre E."/>
            <person name="Pelletier E."/>
            <person name="Niang G."/>
            <person name="Scheremetjew M."/>
            <person name="Finn R."/>
            <person name="Kale V."/>
            <person name="Holt S."/>
            <person name="Cochrane G."/>
            <person name="Meng A."/>
            <person name="Brown T."/>
            <person name="Cohen L."/>
        </authorList>
    </citation>
    <scope>NUCLEOTIDE SEQUENCE</scope>
    <source>
        <strain evidence="5">CCMP 769</strain>
    </source>
</reference>
<comment type="subcellular location">
    <subcellularLocation>
        <location evidence="1">Nucleus</location>
    </subcellularLocation>
</comment>
<evidence type="ECO:0000313" key="5">
    <source>
        <dbReference type="EMBL" id="CAE0043306.1"/>
    </source>
</evidence>
<feature type="compositionally biased region" description="Polar residues" evidence="4">
    <location>
        <begin position="213"/>
        <end position="226"/>
    </location>
</feature>
<feature type="compositionally biased region" description="Acidic residues" evidence="4">
    <location>
        <begin position="17"/>
        <end position="31"/>
    </location>
</feature>
<feature type="compositionally biased region" description="Basic and acidic residues" evidence="4">
    <location>
        <begin position="462"/>
        <end position="486"/>
    </location>
</feature>
<feature type="coiled-coil region" evidence="3">
    <location>
        <begin position="294"/>
        <end position="321"/>
    </location>
</feature>
<gene>
    <name evidence="5" type="ORF">RMAR00112_LOCUS11277</name>
</gene>
<feature type="region of interest" description="Disordered" evidence="4">
    <location>
        <begin position="207"/>
        <end position="245"/>
    </location>
</feature>
<feature type="compositionally biased region" description="Basic residues" evidence="4">
    <location>
        <begin position="67"/>
        <end position="78"/>
    </location>
</feature>
<dbReference type="EMBL" id="HBHW01014525">
    <property type="protein sequence ID" value="CAE0043306.1"/>
    <property type="molecule type" value="Transcribed_RNA"/>
</dbReference>
<name>A0A7S3EB96_9RHOD</name>
<feature type="region of interest" description="Disordered" evidence="4">
    <location>
        <begin position="131"/>
        <end position="152"/>
    </location>
</feature>
<organism evidence="5">
    <name type="scientific">Rhodosorus marinus</name>
    <dbReference type="NCBI Taxonomy" id="101924"/>
    <lineage>
        <taxon>Eukaryota</taxon>
        <taxon>Rhodophyta</taxon>
        <taxon>Stylonematophyceae</taxon>
        <taxon>Stylonematales</taxon>
        <taxon>Stylonemataceae</taxon>
        <taxon>Rhodosorus</taxon>
    </lineage>
</organism>
<feature type="compositionally biased region" description="Low complexity" evidence="4">
    <location>
        <begin position="415"/>
        <end position="440"/>
    </location>
</feature>
<evidence type="ECO:0000256" key="2">
    <source>
        <dbReference type="ARBA" id="ARBA00023242"/>
    </source>
</evidence>
<dbReference type="GO" id="GO:0000398">
    <property type="term" value="P:mRNA splicing, via spliceosome"/>
    <property type="evidence" value="ECO:0007669"/>
    <property type="project" value="InterPro"/>
</dbReference>
<feature type="region of interest" description="Disordered" evidence="4">
    <location>
        <begin position="167"/>
        <end position="193"/>
    </location>
</feature>
<proteinExistence type="predicted"/>
<feature type="compositionally biased region" description="Basic residues" evidence="4">
    <location>
        <begin position="1"/>
        <end position="12"/>
    </location>
</feature>
<evidence type="ECO:0000256" key="4">
    <source>
        <dbReference type="SAM" id="MobiDB-lite"/>
    </source>
</evidence>
<feature type="region of interest" description="Disordered" evidence="4">
    <location>
        <begin position="1"/>
        <end position="116"/>
    </location>
</feature>
<dbReference type="InterPro" id="IPR012890">
    <property type="entry name" value="GCFC2-like"/>
</dbReference>
<evidence type="ECO:0000256" key="1">
    <source>
        <dbReference type="ARBA" id="ARBA00004123"/>
    </source>
</evidence>
<dbReference type="AlphaFoldDB" id="A0A7S3EB96"/>
<dbReference type="PANTHER" id="PTHR12214:SF0">
    <property type="entry name" value="LD29489P"/>
    <property type="match status" value="1"/>
</dbReference>